<comment type="caution">
    <text evidence="3">The sequence shown here is derived from an EMBL/GenBank/DDBJ whole genome shotgun (WGS) entry which is preliminary data.</text>
</comment>
<organism evidence="3 4">
    <name type="scientific">Synaphobranchus kaupii</name>
    <name type="common">Kaup's arrowtooth eel</name>
    <dbReference type="NCBI Taxonomy" id="118154"/>
    <lineage>
        <taxon>Eukaryota</taxon>
        <taxon>Metazoa</taxon>
        <taxon>Chordata</taxon>
        <taxon>Craniata</taxon>
        <taxon>Vertebrata</taxon>
        <taxon>Euteleostomi</taxon>
        <taxon>Actinopterygii</taxon>
        <taxon>Neopterygii</taxon>
        <taxon>Teleostei</taxon>
        <taxon>Anguilliformes</taxon>
        <taxon>Synaphobranchidae</taxon>
        <taxon>Synaphobranchus</taxon>
    </lineage>
</organism>
<gene>
    <name evidence="3" type="ORF">SKAU_G00095880</name>
</gene>
<dbReference type="SMART" id="SM00431">
    <property type="entry name" value="SCAN"/>
    <property type="match status" value="1"/>
</dbReference>
<dbReference type="Proteomes" id="UP001152622">
    <property type="component" value="Chromosome 3"/>
</dbReference>
<sequence length="159" mass="17841">MPGGPVALLPKPAASRALTATKRPQSTTADLPTAASSAQTHLTKMTEGDDVEAYLHTFELLQSEKCRFQTWTYHHSEPPRTQLTCLRCLAARWLPPDHLTSYQMLDKLVLDRFIRGLPFEAKKLAGQHTPADFSELLALMEWVDATQEMLRQPEQTARG</sequence>
<feature type="domain" description="SCAN box" evidence="2">
    <location>
        <begin position="67"/>
        <end position="141"/>
    </location>
</feature>
<feature type="region of interest" description="Disordered" evidence="1">
    <location>
        <begin position="20"/>
        <end position="39"/>
    </location>
</feature>
<accession>A0A9Q1FXL6</accession>
<keyword evidence="4" id="KW-1185">Reference proteome</keyword>
<protein>
    <recommendedName>
        <fullName evidence="2">SCAN box domain-containing protein</fullName>
    </recommendedName>
</protein>
<reference evidence="3" key="1">
    <citation type="journal article" date="2023" name="Science">
        <title>Genome structures resolve the early diversification of teleost fishes.</title>
        <authorList>
            <person name="Parey E."/>
            <person name="Louis A."/>
            <person name="Montfort J."/>
            <person name="Bouchez O."/>
            <person name="Roques C."/>
            <person name="Iampietro C."/>
            <person name="Lluch J."/>
            <person name="Castinel A."/>
            <person name="Donnadieu C."/>
            <person name="Desvignes T."/>
            <person name="Floi Bucao C."/>
            <person name="Jouanno E."/>
            <person name="Wen M."/>
            <person name="Mejri S."/>
            <person name="Dirks R."/>
            <person name="Jansen H."/>
            <person name="Henkel C."/>
            <person name="Chen W.J."/>
            <person name="Zahm M."/>
            <person name="Cabau C."/>
            <person name="Klopp C."/>
            <person name="Thompson A.W."/>
            <person name="Robinson-Rechavi M."/>
            <person name="Braasch I."/>
            <person name="Lecointre G."/>
            <person name="Bobe J."/>
            <person name="Postlethwait J.H."/>
            <person name="Berthelot C."/>
            <person name="Roest Crollius H."/>
            <person name="Guiguen Y."/>
        </authorList>
    </citation>
    <scope>NUCLEOTIDE SEQUENCE</scope>
    <source>
        <strain evidence="3">WJC10195</strain>
    </source>
</reference>
<evidence type="ECO:0000259" key="2">
    <source>
        <dbReference type="PROSITE" id="PS50804"/>
    </source>
</evidence>
<feature type="compositionally biased region" description="Polar residues" evidence="1">
    <location>
        <begin position="22"/>
        <end position="39"/>
    </location>
</feature>
<evidence type="ECO:0000313" key="3">
    <source>
        <dbReference type="EMBL" id="KAJ8369560.1"/>
    </source>
</evidence>
<dbReference type="InterPro" id="IPR038269">
    <property type="entry name" value="SCAN_sf"/>
</dbReference>
<evidence type="ECO:0000313" key="4">
    <source>
        <dbReference type="Proteomes" id="UP001152622"/>
    </source>
</evidence>
<dbReference type="AlphaFoldDB" id="A0A9Q1FXL6"/>
<dbReference type="Gene3D" id="1.10.4020.10">
    <property type="entry name" value="DNA breaking-rejoining enzymes"/>
    <property type="match status" value="1"/>
</dbReference>
<dbReference type="OrthoDB" id="8963092at2759"/>
<dbReference type="Pfam" id="PF02023">
    <property type="entry name" value="SCAN"/>
    <property type="match status" value="1"/>
</dbReference>
<dbReference type="InterPro" id="IPR003309">
    <property type="entry name" value="SCAN_dom"/>
</dbReference>
<name>A0A9Q1FXL6_SYNKA</name>
<proteinExistence type="predicted"/>
<dbReference type="SUPFAM" id="SSF47353">
    <property type="entry name" value="Retrovirus capsid dimerization domain-like"/>
    <property type="match status" value="1"/>
</dbReference>
<evidence type="ECO:0000256" key="1">
    <source>
        <dbReference type="SAM" id="MobiDB-lite"/>
    </source>
</evidence>
<dbReference type="EMBL" id="JAINUF010000003">
    <property type="protein sequence ID" value="KAJ8369560.1"/>
    <property type="molecule type" value="Genomic_DNA"/>
</dbReference>
<dbReference type="PROSITE" id="PS50804">
    <property type="entry name" value="SCAN_BOX"/>
    <property type="match status" value="1"/>
</dbReference>